<evidence type="ECO:0000259" key="9">
    <source>
        <dbReference type="Pfam" id="PF21088"/>
    </source>
</evidence>
<evidence type="ECO:0000256" key="4">
    <source>
        <dbReference type="ARBA" id="ARBA00022692"/>
    </source>
</evidence>
<keyword evidence="6 7" id="KW-0472">Membrane</keyword>
<evidence type="ECO:0000313" key="11">
    <source>
        <dbReference type="Proteomes" id="UP001478817"/>
    </source>
</evidence>
<comment type="similarity">
    <text evidence="2">Belongs to the MscS (TC 1.A.23) family.</text>
</comment>
<comment type="subcellular location">
    <subcellularLocation>
        <location evidence="1">Cell membrane</location>
        <topology evidence="1">Multi-pass membrane protein</topology>
    </subcellularLocation>
</comment>
<reference evidence="10 11" key="1">
    <citation type="submission" date="2024-04" db="EMBL/GenBank/DDBJ databases">
        <title>Human intestinal bacterial collection.</title>
        <authorList>
            <person name="Pauvert C."/>
            <person name="Hitch T.C.A."/>
            <person name="Clavel T."/>
        </authorList>
    </citation>
    <scope>NUCLEOTIDE SEQUENCE [LARGE SCALE GENOMIC DNA]</scope>
    <source>
        <strain evidence="10 11">CLA-AA-H197</strain>
    </source>
</reference>
<keyword evidence="11" id="KW-1185">Reference proteome</keyword>
<dbReference type="PANTHER" id="PTHR30221">
    <property type="entry name" value="SMALL-CONDUCTANCE MECHANOSENSITIVE CHANNEL"/>
    <property type="match status" value="1"/>
</dbReference>
<dbReference type="SUPFAM" id="SSF82861">
    <property type="entry name" value="Mechanosensitive channel protein MscS (YggB), transmembrane region"/>
    <property type="match status" value="1"/>
</dbReference>
<dbReference type="EMBL" id="JBBNGS010000007">
    <property type="protein sequence ID" value="MEQ2637659.1"/>
    <property type="molecule type" value="Genomic_DNA"/>
</dbReference>
<dbReference type="PANTHER" id="PTHR30221:SF1">
    <property type="entry name" value="SMALL-CONDUCTANCE MECHANOSENSITIVE CHANNEL"/>
    <property type="match status" value="1"/>
</dbReference>
<keyword evidence="3" id="KW-1003">Cell membrane</keyword>
<dbReference type="Gene3D" id="2.30.30.60">
    <property type="match status" value="1"/>
</dbReference>
<accession>A0ABV1IFI9</accession>
<dbReference type="RefSeq" id="WP_120179519.1">
    <property type="nucleotide sequence ID" value="NZ_JBBNGS010000007.1"/>
</dbReference>
<dbReference type="Pfam" id="PF00924">
    <property type="entry name" value="MS_channel_2nd"/>
    <property type="match status" value="1"/>
</dbReference>
<dbReference type="Gene3D" id="1.10.287.1260">
    <property type="match status" value="1"/>
</dbReference>
<proteinExistence type="inferred from homology"/>
<evidence type="ECO:0000256" key="2">
    <source>
        <dbReference type="ARBA" id="ARBA00008017"/>
    </source>
</evidence>
<dbReference type="Pfam" id="PF21088">
    <property type="entry name" value="MS_channel_1st"/>
    <property type="match status" value="1"/>
</dbReference>
<dbReference type="Proteomes" id="UP001478817">
    <property type="component" value="Unassembled WGS sequence"/>
</dbReference>
<organism evidence="10 11">
    <name type="scientific">Paratractidigestivibacter faecalis</name>
    <dbReference type="NCBI Taxonomy" id="2292441"/>
    <lineage>
        <taxon>Bacteria</taxon>
        <taxon>Bacillati</taxon>
        <taxon>Actinomycetota</taxon>
        <taxon>Coriobacteriia</taxon>
        <taxon>Coriobacteriales</taxon>
        <taxon>Atopobiaceae</taxon>
        <taxon>Paratractidigestivibacter</taxon>
    </lineage>
</organism>
<dbReference type="InterPro" id="IPR049142">
    <property type="entry name" value="MS_channel_1st"/>
</dbReference>
<feature type="domain" description="Mechanosensitive ion channel transmembrane helices 2/3" evidence="9">
    <location>
        <begin position="49"/>
        <end position="91"/>
    </location>
</feature>
<dbReference type="InterPro" id="IPR011014">
    <property type="entry name" value="MscS_channel_TM-2"/>
</dbReference>
<sequence>MDQLNVLLAKGLTVAAAVVVALVVQHFALRLARRALEASDVPSASIFLNILRALIWSLAVLSILQPVFGMDPSGFVTALGVASVAISLGLQDTISNLISGLSLMAGKVIKPGDKISVGSVTGEVTDVTWRSTTVRHRSGDVEVIPNSVLNKTSLTHRTAWGMGLATVPIAVRPGADLDAVAAECRQAARDVLGADLDPAFDVEVVFNALTAYGTQGEVRLHVNEGVVFSSAQDRVTRALQGRPWLACALSQ</sequence>
<protein>
    <submittedName>
        <fullName evidence="10">Mechanosensitive ion channel domain-containing protein</fullName>
    </submittedName>
</protein>
<evidence type="ECO:0000256" key="5">
    <source>
        <dbReference type="ARBA" id="ARBA00022989"/>
    </source>
</evidence>
<keyword evidence="4 7" id="KW-0812">Transmembrane</keyword>
<evidence type="ECO:0000256" key="6">
    <source>
        <dbReference type="ARBA" id="ARBA00023136"/>
    </source>
</evidence>
<gene>
    <name evidence="10" type="ORF">AAAT05_04795</name>
</gene>
<dbReference type="SUPFAM" id="SSF50182">
    <property type="entry name" value="Sm-like ribonucleoproteins"/>
    <property type="match status" value="1"/>
</dbReference>
<keyword evidence="5 7" id="KW-1133">Transmembrane helix</keyword>
<feature type="transmembrane region" description="Helical" evidence="7">
    <location>
        <begin position="6"/>
        <end position="29"/>
    </location>
</feature>
<evidence type="ECO:0000256" key="1">
    <source>
        <dbReference type="ARBA" id="ARBA00004651"/>
    </source>
</evidence>
<name>A0ABV1IFI9_9ACTN</name>
<dbReference type="InterPro" id="IPR006685">
    <property type="entry name" value="MscS_channel_2nd"/>
</dbReference>
<dbReference type="InterPro" id="IPR023408">
    <property type="entry name" value="MscS_beta-dom_sf"/>
</dbReference>
<dbReference type="InterPro" id="IPR010920">
    <property type="entry name" value="LSM_dom_sf"/>
</dbReference>
<evidence type="ECO:0000259" key="8">
    <source>
        <dbReference type="Pfam" id="PF00924"/>
    </source>
</evidence>
<comment type="caution">
    <text evidence="10">The sequence shown here is derived from an EMBL/GenBank/DDBJ whole genome shotgun (WGS) entry which is preliminary data.</text>
</comment>
<evidence type="ECO:0000313" key="10">
    <source>
        <dbReference type="EMBL" id="MEQ2637659.1"/>
    </source>
</evidence>
<evidence type="ECO:0000256" key="3">
    <source>
        <dbReference type="ARBA" id="ARBA00022475"/>
    </source>
</evidence>
<dbReference type="InterPro" id="IPR045275">
    <property type="entry name" value="MscS_archaea/bacteria_type"/>
</dbReference>
<evidence type="ECO:0000256" key="7">
    <source>
        <dbReference type="SAM" id="Phobius"/>
    </source>
</evidence>
<feature type="domain" description="Mechanosensitive ion channel MscS" evidence="8">
    <location>
        <begin position="92"/>
        <end position="153"/>
    </location>
</feature>